<dbReference type="GeneID" id="20229257"/>
<evidence type="ECO:0000256" key="2">
    <source>
        <dbReference type="ARBA" id="ARBA00022837"/>
    </source>
</evidence>
<evidence type="ECO:0000313" key="5">
    <source>
        <dbReference type="EMBL" id="EGB09404.1"/>
    </source>
</evidence>
<dbReference type="PANTHER" id="PTHR10342:SF274">
    <property type="entry name" value="ARYLSULFATASE B"/>
    <property type="match status" value="1"/>
</dbReference>
<evidence type="ECO:0000313" key="6">
    <source>
        <dbReference type="Proteomes" id="UP000002729"/>
    </source>
</evidence>
<dbReference type="EMBL" id="GL833125">
    <property type="protein sequence ID" value="EGB09404.1"/>
    <property type="molecule type" value="Genomic_DNA"/>
</dbReference>
<gene>
    <name evidence="5" type="ORF">AURANDRAFT_8515</name>
</gene>
<evidence type="ECO:0000259" key="4">
    <source>
        <dbReference type="Pfam" id="PF00884"/>
    </source>
</evidence>
<keyword evidence="3" id="KW-0325">Glycoprotein</keyword>
<protein>
    <recommendedName>
        <fullName evidence="4">Sulfatase N-terminal domain-containing protein</fullName>
    </recommendedName>
</protein>
<evidence type="ECO:0000256" key="3">
    <source>
        <dbReference type="ARBA" id="ARBA00023180"/>
    </source>
</evidence>
<name>F0Y4Z8_AURAN</name>
<keyword evidence="2" id="KW-0106">Calcium</keyword>
<dbReference type="RefSeq" id="XP_009035406.1">
    <property type="nucleotide sequence ID" value="XM_009037158.1"/>
</dbReference>
<dbReference type="GO" id="GO:0008484">
    <property type="term" value="F:sulfuric ester hydrolase activity"/>
    <property type="evidence" value="ECO:0007669"/>
    <property type="project" value="InterPro"/>
</dbReference>
<dbReference type="eggNOG" id="KOG3867">
    <property type="taxonomic scope" value="Eukaryota"/>
</dbReference>
<dbReference type="Proteomes" id="UP000002729">
    <property type="component" value="Unassembled WGS sequence"/>
</dbReference>
<dbReference type="InParanoid" id="F0Y4Z8"/>
<dbReference type="GO" id="GO:0046872">
    <property type="term" value="F:metal ion binding"/>
    <property type="evidence" value="ECO:0007669"/>
    <property type="project" value="UniProtKB-KW"/>
</dbReference>
<evidence type="ECO:0000256" key="1">
    <source>
        <dbReference type="ARBA" id="ARBA00022723"/>
    </source>
</evidence>
<dbReference type="InterPro" id="IPR000917">
    <property type="entry name" value="Sulfatase_N"/>
</dbReference>
<dbReference type="PANTHER" id="PTHR10342">
    <property type="entry name" value="ARYLSULFATASE"/>
    <property type="match status" value="1"/>
</dbReference>
<sequence>RRRLADEPRRPDILFVLVDDVGWNDVPYHRLDDKKRAADQYPASDMPEVGKLARAGVRLEWYYTNSICAPSRSAIQTGRYPMRFGAQHSCYSMGQGTHVPETEEFMGDAFRRVGYETWAFGK</sequence>
<reference evidence="5 6" key="1">
    <citation type="journal article" date="2011" name="Proc. Natl. Acad. Sci. U.S.A.">
        <title>Niche of harmful alga Aureococcus anophagefferens revealed through ecogenomics.</title>
        <authorList>
            <person name="Gobler C.J."/>
            <person name="Berry D.L."/>
            <person name="Dyhrman S.T."/>
            <person name="Wilhelm S.W."/>
            <person name="Salamov A."/>
            <person name="Lobanov A.V."/>
            <person name="Zhang Y."/>
            <person name="Collier J.L."/>
            <person name="Wurch L.L."/>
            <person name="Kustka A.B."/>
            <person name="Dill B.D."/>
            <person name="Shah M."/>
            <person name="VerBerkmoes N.C."/>
            <person name="Kuo A."/>
            <person name="Terry A."/>
            <person name="Pangilinan J."/>
            <person name="Lindquist E.A."/>
            <person name="Lucas S."/>
            <person name="Paulsen I.T."/>
            <person name="Hattenrath-Lehmann T.K."/>
            <person name="Talmage S.C."/>
            <person name="Walker E.A."/>
            <person name="Koch F."/>
            <person name="Burson A.M."/>
            <person name="Marcoval M.A."/>
            <person name="Tang Y.Z."/>
            <person name="Lecleir G.R."/>
            <person name="Coyne K.J."/>
            <person name="Berg G.M."/>
            <person name="Bertrand E.M."/>
            <person name="Saito M.A."/>
            <person name="Gladyshev V.N."/>
            <person name="Grigoriev I.V."/>
        </authorList>
    </citation>
    <scope>NUCLEOTIDE SEQUENCE [LARGE SCALE GENOMIC DNA]</scope>
    <source>
        <strain evidence="6">CCMP 1984</strain>
    </source>
</reference>
<dbReference type="SUPFAM" id="SSF53649">
    <property type="entry name" value="Alkaline phosphatase-like"/>
    <property type="match status" value="1"/>
</dbReference>
<proteinExistence type="predicted"/>
<keyword evidence="1" id="KW-0479">Metal-binding</keyword>
<dbReference type="Pfam" id="PF00884">
    <property type="entry name" value="Sulfatase"/>
    <property type="match status" value="1"/>
</dbReference>
<accession>F0Y4Z8</accession>
<keyword evidence="6" id="KW-1185">Reference proteome</keyword>
<feature type="domain" description="Sulfatase N-terminal" evidence="4">
    <location>
        <begin position="11"/>
        <end position="122"/>
    </location>
</feature>
<dbReference type="OrthoDB" id="408574at2759"/>
<feature type="non-terminal residue" evidence="5">
    <location>
        <position position="1"/>
    </location>
</feature>
<dbReference type="InterPro" id="IPR017850">
    <property type="entry name" value="Alkaline_phosphatase_core_sf"/>
</dbReference>
<dbReference type="KEGG" id="aaf:AURANDRAFT_8515"/>
<dbReference type="AlphaFoldDB" id="F0Y4Z8"/>
<dbReference type="InterPro" id="IPR047115">
    <property type="entry name" value="ARSB"/>
</dbReference>
<organism evidence="6">
    <name type="scientific">Aureococcus anophagefferens</name>
    <name type="common">Harmful bloom alga</name>
    <dbReference type="NCBI Taxonomy" id="44056"/>
    <lineage>
        <taxon>Eukaryota</taxon>
        <taxon>Sar</taxon>
        <taxon>Stramenopiles</taxon>
        <taxon>Ochrophyta</taxon>
        <taxon>Pelagophyceae</taxon>
        <taxon>Pelagomonadales</taxon>
        <taxon>Pelagomonadaceae</taxon>
        <taxon>Aureococcus</taxon>
    </lineage>
</organism>
<feature type="non-terminal residue" evidence="5">
    <location>
        <position position="122"/>
    </location>
</feature>
<dbReference type="Gene3D" id="3.40.720.10">
    <property type="entry name" value="Alkaline Phosphatase, subunit A"/>
    <property type="match status" value="1"/>
</dbReference>